<dbReference type="GO" id="GO:0005730">
    <property type="term" value="C:nucleolus"/>
    <property type="evidence" value="ECO:0007669"/>
    <property type="project" value="UniProtKB-SubCell"/>
</dbReference>
<gene>
    <name evidence="15" type="ORF">AYI68_g2642</name>
</gene>
<dbReference type="PROSITE" id="PS50889">
    <property type="entry name" value="S4"/>
    <property type="match status" value="1"/>
</dbReference>
<dbReference type="STRING" id="133383.A0A1R0H267"/>
<dbReference type="SUPFAM" id="SSF54928">
    <property type="entry name" value="RNA-binding domain, RBD"/>
    <property type="match status" value="1"/>
</dbReference>
<dbReference type="GO" id="GO:0045292">
    <property type="term" value="P:mRNA cis splicing, via spliceosome"/>
    <property type="evidence" value="ECO:0007669"/>
    <property type="project" value="InterPro"/>
</dbReference>
<evidence type="ECO:0000256" key="10">
    <source>
        <dbReference type="ARBA" id="ARBA00069727"/>
    </source>
</evidence>
<comment type="similarity">
    <text evidence="2">Belongs to the universal ribosomal protein uS4 family.</text>
</comment>
<keyword evidence="7" id="KW-0508">mRNA splicing</keyword>
<dbReference type="InterPro" id="IPR002942">
    <property type="entry name" value="S4_RNA-bd"/>
</dbReference>
<feature type="region of interest" description="Disordered" evidence="13">
    <location>
        <begin position="327"/>
        <end position="349"/>
    </location>
</feature>
<proteinExistence type="inferred from homology"/>
<dbReference type="SMART" id="SM01390">
    <property type="entry name" value="Ribosomal_S4"/>
    <property type="match status" value="1"/>
</dbReference>
<dbReference type="GO" id="GO:0019843">
    <property type="term" value="F:rRNA binding"/>
    <property type="evidence" value="ECO:0007669"/>
    <property type="project" value="UniProtKB-KW"/>
</dbReference>
<evidence type="ECO:0000256" key="11">
    <source>
        <dbReference type="ARBA" id="ARBA00072223"/>
    </source>
</evidence>
<dbReference type="PROSITE" id="PS50102">
    <property type="entry name" value="RRM"/>
    <property type="match status" value="1"/>
</dbReference>
<dbReference type="Pfam" id="PF00163">
    <property type="entry name" value="Ribosomal_S4"/>
    <property type="match status" value="1"/>
</dbReference>
<keyword evidence="3" id="KW-0690">Ribosome biogenesis</keyword>
<name>A0A1R0H267_9FUNG</name>
<dbReference type="SUPFAM" id="SSF55174">
    <property type="entry name" value="Alpha-L RNA-binding motif"/>
    <property type="match status" value="1"/>
</dbReference>
<feature type="domain" description="RRM" evidence="14">
    <location>
        <begin position="516"/>
        <end position="596"/>
    </location>
</feature>
<keyword evidence="8" id="KW-0539">Nucleus</keyword>
<accession>A0A1R0H267</accession>
<feature type="compositionally biased region" description="Basic and acidic residues" evidence="13">
    <location>
        <begin position="429"/>
        <end position="440"/>
    </location>
</feature>
<feature type="compositionally biased region" description="Polar residues" evidence="13">
    <location>
        <begin position="443"/>
        <end position="459"/>
    </location>
</feature>
<dbReference type="SMART" id="SM00361">
    <property type="entry name" value="RRM_1"/>
    <property type="match status" value="1"/>
</dbReference>
<evidence type="ECO:0000256" key="12">
    <source>
        <dbReference type="PROSITE-ProRule" id="PRU00176"/>
    </source>
</evidence>
<dbReference type="Pfam" id="PF00076">
    <property type="entry name" value="RRM_1"/>
    <property type="match status" value="1"/>
</dbReference>
<dbReference type="FunFam" id="3.30.70.330:FF:000382">
    <property type="entry name" value="G-patch domain-containing protein"/>
    <property type="match status" value="1"/>
</dbReference>
<feature type="region of interest" description="Disordered" evidence="13">
    <location>
        <begin position="245"/>
        <end position="269"/>
    </location>
</feature>
<evidence type="ECO:0000256" key="8">
    <source>
        <dbReference type="ARBA" id="ARBA00023242"/>
    </source>
</evidence>
<feature type="compositionally biased region" description="Low complexity" evidence="13">
    <location>
        <begin position="250"/>
        <end position="265"/>
    </location>
</feature>
<dbReference type="FunFam" id="3.10.290.10:FF:000006">
    <property type="entry name" value="U3 small nucleolar ribonucleoprotein IMP3"/>
    <property type="match status" value="1"/>
</dbReference>
<keyword evidence="5" id="KW-0699">rRNA-binding</keyword>
<dbReference type="Gene3D" id="3.10.290.10">
    <property type="entry name" value="RNA-binding S4 domain"/>
    <property type="match status" value="1"/>
</dbReference>
<dbReference type="InterPro" id="IPR012677">
    <property type="entry name" value="Nucleotide-bd_a/b_plait_sf"/>
</dbReference>
<reference evidence="15 16" key="1">
    <citation type="journal article" date="2016" name="Mol. Biol. Evol.">
        <title>Genome-Wide Survey of Gut Fungi (Harpellales) Reveals the First Horizontally Transferred Ubiquitin Gene from a Mosquito Host.</title>
        <authorList>
            <person name="Wang Y."/>
            <person name="White M.M."/>
            <person name="Kvist S."/>
            <person name="Moncalvo J.M."/>
        </authorList>
    </citation>
    <scope>NUCLEOTIDE SEQUENCE [LARGE SCALE GENOMIC DNA]</scope>
    <source>
        <strain evidence="15 16">ALG-7-W6</strain>
    </source>
</reference>
<dbReference type="PANTHER" id="PTHR13288:SF8">
    <property type="entry name" value="SPLICING FACTOR 45"/>
    <property type="match status" value="1"/>
</dbReference>
<organism evidence="15 16">
    <name type="scientific">Smittium mucronatum</name>
    <dbReference type="NCBI Taxonomy" id="133383"/>
    <lineage>
        <taxon>Eukaryota</taxon>
        <taxon>Fungi</taxon>
        <taxon>Fungi incertae sedis</taxon>
        <taxon>Zoopagomycota</taxon>
        <taxon>Kickxellomycotina</taxon>
        <taxon>Harpellomycetes</taxon>
        <taxon>Harpellales</taxon>
        <taxon>Legeriomycetaceae</taxon>
        <taxon>Smittium</taxon>
    </lineage>
</organism>
<keyword evidence="4" id="KW-0507">mRNA processing</keyword>
<dbReference type="CDD" id="cd12374">
    <property type="entry name" value="RRM_UHM_SPF45_PUF60"/>
    <property type="match status" value="1"/>
</dbReference>
<dbReference type="PANTHER" id="PTHR13288">
    <property type="entry name" value="SPLICING FACTOR 45 SPF45"/>
    <property type="match status" value="1"/>
</dbReference>
<dbReference type="GO" id="GO:0042254">
    <property type="term" value="P:ribosome biogenesis"/>
    <property type="evidence" value="ECO:0007669"/>
    <property type="project" value="UniProtKB-KW"/>
</dbReference>
<evidence type="ECO:0000256" key="7">
    <source>
        <dbReference type="ARBA" id="ARBA00023187"/>
    </source>
</evidence>
<evidence type="ECO:0000313" key="15">
    <source>
        <dbReference type="EMBL" id="OLY83226.1"/>
    </source>
</evidence>
<protein>
    <recommendedName>
        <fullName evidence="10">U3 small nucleolar ribonucleoprotein protein IMP3</fullName>
    </recommendedName>
    <alternativeName>
        <fullName evidence="11">U3 small nucleolar ribonucleoprotein protein imp3</fullName>
    </alternativeName>
</protein>
<sequence>MVRKFKHHEKKLLRKVDFLEWKNENNIREISIIRRYQLDNREEYKKYSKIAGEIKEVANKIKLLNPNDPFRKESEKMLLEKLYRTGIITSDKTFSSLESVSVSALCRRRLSLILCKLKMVENVPEAVKFIKQGHVRVGPETVNDPAFLVTRNMEDFVTWVDTSKIKAKILKYNNEINSLQNIRMDLFDDLPPPKKPAADKDPSELKDAPINEQSALKPQIQKTNWGPQIFKPVVRKAPKNKKISFSLQKSSNINNNAENSSNGNSQPKDVGLSIFEAEETDVQQESNNIEEINAGEAQAAFKFGARSTKKDPTKPLVPNKAISASKVPIPTSKSGMASKSEVTPLPVPNSANQKFRFDLSEFLPENPGSKKGANKKSKNTRFTAGGANTADFDENEIYDPEFPTNYMAYKSWVELCKKKKLEAYFHEKRNSSKEKAKDEDYYSSDNTIGDSSNLNDSLESKNLYQDVRKRYRDPVSVPNASTGEEAYQARLRLSQAPPSASTYSYTGSNLGNDASKIIVLKNMAESDQVDNDLKSEIISECGKFGQVVDCWIKKVGVSGSSSVHVFVEFESLDSSKRAVSELDGRLFDGRAVTAHYHLLS</sequence>
<keyword evidence="6 12" id="KW-0694">RNA-binding</keyword>
<dbReference type="CDD" id="cd00165">
    <property type="entry name" value="S4"/>
    <property type="match status" value="1"/>
</dbReference>
<feature type="region of interest" description="Disordered" evidence="13">
    <location>
        <begin position="362"/>
        <end position="382"/>
    </location>
</feature>
<evidence type="ECO:0000256" key="1">
    <source>
        <dbReference type="ARBA" id="ARBA00004604"/>
    </source>
</evidence>
<dbReference type="Pfam" id="PF01479">
    <property type="entry name" value="S4"/>
    <property type="match status" value="1"/>
</dbReference>
<dbReference type="SMART" id="SM00360">
    <property type="entry name" value="RRM"/>
    <property type="match status" value="1"/>
</dbReference>
<feature type="compositionally biased region" description="Polar residues" evidence="13">
    <location>
        <begin position="331"/>
        <end position="341"/>
    </location>
</feature>
<comment type="caution">
    <text evidence="15">The sequence shown here is derived from an EMBL/GenBank/DDBJ whole genome shotgun (WGS) entry which is preliminary data.</text>
</comment>
<dbReference type="InterPro" id="IPR001912">
    <property type="entry name" value="Ribosomal_uS4_N"/>
</dbReference>
<dbReference type="Proteomes" id="UP000187455">
    <property type="component" value="Unassembled WGS sequence"/>
</dbReference>
<evidence type="ECO:0000256" key="2">
    <source>
        <dbReference type="ARBA" id="ARBA00007465"/>
    </source>
</evidence>
<dbReference type="InterPro" id="IPR036986">
    <property type="entry name" value="S4_RNA-bd_sf"/>
</dbReference>
<evidence type="ECO:0000256" key="5">
    <source>
        <dbReference type="ARBA" id="ARBA00022730"/>
    </source>
</evidence>
<dbReference type="AlphaFoldDB" id="A0A1R0H267"/>
<evidence type="ECO:0000256" key="13">
    <source>
        <dbReference type="SAM" id="MobiDB-lite"/>
    </source>
</evidence>
<feature type="region of interest" description="Disordered" evidence="13">
    <location>
        <begin position="429"/>
        <end position="459"/>
    </location>
</feature>
<evidence type="ECO:0000256" key="6">
    <source>
        <dbReference type="ARBA" id="ARBA00022884"/>
    </source>
</evidence>
<dbReference type="EMBL" id="LSSL01001000">
    <property type="protein sequence ID" value="OLY83226.1"/>
    <property type="molecule type" value="Genomic_DNA"/>
</dbReference>
<evidence type="ECO:0000259" key="14">
    <source>
        <dbReference type="PROSITE" id="PS50102"/>
    </source>
</evidence>
<comment type="subcellular location">
    <subcellularLocation>
        <location evidence="1">Nucleus</location>
        <location evidence="1">Nucleolus</location>
    </subcellularLocation>
</comment>
<dbReference type="InterPro" id="IPR035979">
    <property type="entry name" value="RBD_domain_sf"/>
</dbReference>
<keyword evidence="16" id="KW-1185">Reference proteome</keyword>
<dbReference type="OrthoDB" id="10248812at2759"/>
<evidence type="ECO:0000256" key="4">
    <source>
        <dbReference type="ARBA" id="ARBA00022664"/>
    </source>
</evidence>
<evidence type="ECO:0000256" key="9">
    <source>
        <dbReference type="ARBA" id="ARBA00023274"/>
    </source>
</evidence>
<dbReference type="Gene3D" id="3.30.70.330">
    <property type="match status" value="1"/>
</dbReference>
<keyword evidence="9 15" id="KW-0687">Ribonucleoprotein</keyword>
<dbReference type="InterPro" id="IPR003954">
    <property type="entry name" value="RRM_euk-type"/>
</dbReference>
<evidence type="ECO:0000313" key="16">
    <source>
        <dbReference type="Proteomes" id="UP000187455"/>
    </source>
</evidence>
<dbReference type="GO" id="GO:0071011">
    <property type="term" value="C:precatalytic spliceosome"/>
    <property type="evidence" value="ECO:0007669"/>
    <property type="project" value="TreeGrafter"/>
</dbReference>
<evidence type="ECO:0000256" key="3">
    <source>
        <dbReference type="ARBA" id="ARBA00022517"/>
    </source>
</evidence>
<dbReference type="InterPro" id="IPR000504">
    <property type="entry name" value="RRM_dom"/>
</dbReference>
<dbReference type="SMART" id="SM00363">
    <property type="entry name" value="S4"/>
    <property type="match status" value="1"/>
</dbReference>
<dbReference type="InterPro" id="IPR040052">
    <property type="entry name" value="RBM17"/>
</dbReference>